<evidence type="ECO:0000256" key="4">
    <source>
        <dbReference type="ARBA" id="ARBA00012119"/>
    </source>
</evidence>
<comment type="pathway">
    <text evidence="2 11">Purine metabolism; AMP biosynthesis via salvage pathway; AMP from adenosine: step 1/1.</text>
</comment>
<comment type="cofactor">
    <cofactor evidence="1 11">
        <name>Mg(2+)</name>
        <dbReference type="ChEBI" id="CHEBI:18420"/>
    </cofactor>
</comment>
<sequence length="191" mass="19858">MLKPPNLARLGSVAVRVPGLASPRGGGAAAAAAFHRLAATAARQNKNPTSSLDPSAARKYPTITPGLKYPAAAAAAYSRTKLGLPPTAAAIASTTTNHRKLSTMASTKEYRLFCLENPLLDIQASGDEALLNKYGLKANDAILAEEKHLGIYEDLLNNYDAKLIAGGAAQNTARGAQYMLPPNSVAYVGGV</sequence>
<reference evidence="12" key="2">
    <citation type="submission" date="2011-03" db="EMBL/GenBank/DDBJ databases">
        <title>Annotation of Magnaporthe poae ATCC 64411.</title>
        <authorList>
            <person name="Ma L.-J."/>
            <person name="Dead R."/>
            <person name="Young S.K."/>
            <person name="Zeng Q."/>
            <person name="Gargeya S."/>
            <person name="Fitzgerald M."/>
            <person name="Haas B."/>
            <person name="Abouelleil A."/>
            <person name="Alvarado L."/>
            <person name="Arachchi H.M."/>
            <person name="Berlin A."/>
            <person name="Brown A."/>
            <person name="Chapman S.B."/>
            <person name="Chen Z."/>
            <person name="Dunbar C."/>
            <person name="Freedman E."/>
            <person name="Gearin G."/>
            <person name="Gellesch M."/>
            <person name="Goldberg J."/>
            <person name="Griggs A."/>
            <person name="Gujja S."/>
            <person name="Heiman D."/>
            <person name="Howarth C."/>
            <person name="Larson L."/>
            <person name="Lui A."/>
            <person name="MacDonald P.J.P."/>
            <person name="Mehta T."/>
            <person name="Montmayeur A."/>
            <person name="Murphy C."/>
            <person name="Neiman D."/>
            <person name="Pearson M."/>
            <person name="Priest M."/>
            <person name="Roberts A."/>
            <person name="Saif S."/>
            <person name="Shea T."/>
            <person name="Shenoy N."/>
            <person name="Sisk P."/>
            <person name="Stolte C."/>
            <person name="Sykes S."/>
            <person name="Yandava C."/>
            <person name="Wortman J."/>
            <person name="Nusbaum C."/>
            <person name="Birren B."/>
        </authorList>
    </citation>
    <scope>NUCLEOTIDE SEQUENCE</scope>
    <source>
        <strain evidence="12">ATCC 64411</strain>
    </source>
</reference>
<dbReference type="InterPro" id="IPR029056">
    <property type="entry name" value="Ribokinase-like"/>
</dbReference>
<dbReference type="PANTHER" id="PTHR45769:SF3">
    <property type="entry name" value="ADENOSINE KINASE"/>
    <property type="match status" value="1"/>
</dbReference>
<dbReference type="Gene3D" id="3.30.1110.10">
    <property type="match status" value="1"/>
</dbReference>
<dbReference type="GO" id="GO:0005829">
    <property type="term" value="C:cytosol"/>
    <property type="evidence" value="ECO:0007669"/>
    <property type="project" value="TreeGrafter"/>
</dbReference>
<accession>A0A0H2TPS5</accession>
<evidence type="ECO:0000256" key="8">
    <source>
        <dbReference type="ARBA" id="ARBA00022777"/>
    </source>
</evidence>
<dbReference type="EMBL" id="GL876967">
    <property type="protein sequence ID" value="KLU83551.1"/>
    <property type="molecule type" value="Genomic_DNA"/>
</dbReference>
<evidence type="ECO:0000313" key="12">
    <source>
        <dbReference type="EMBL" id="KLU83551.1"/>
    </source>
</evidence>
<gene>
    <name evidence="12" type="ORF">MAPG_02608</name>
</gene>
<dbReference type="FunFam" id="3.30.1110.10:FF:000001">
    <property type="entry name" value="Adenosine kinase a"/>
    <property type="match status" value="1"/>
</dbReference>
<keyword evidence="10 11" id="KW-0460">Magnesium</keyword>
<comment type="catalytic activity">
    <reaction evidence="11">
        <text>adenosine + ATP = AMP + ADP + H(+)</text>
        <dbReference type="Rhea" id="RHEA:20824"/>
        <dbReference type="ChEBI" id="CHEBI:15378"/>
        <dbReference type="ChEBI" id="CHEBI:16335"/>
        <dbReference type="ChEBI" id="CHEBI:30616"/>
        <dbReference type="ChEBI" id="CHEBI:456215"/>
        <dbReference type="ChEBI" id="CHEBI:456216"/>
        <dbReference type="EC" id="2.7.1.20"/>
    </reaction>
</comment>
<feature type="non-terminal residue" evidence="12">
    <location>
        <position position="191"/>
    </location>
</feature>
<keyword evidence="9 11" id="KW-0067">ATP-binding</keyword>
<evidence type="ECO:0000256" key="6">
    <source>
        <dbReference type="ARBA" id="ARBA00022726"/>
    </source>
</evidence>
<dbReference type="GO" id="GO:0006166">
    <property type="term" value="P:purine ribonucleoside salvage"/>
    <property type="evidence" value="ECO:0007669"/>
    <property type="project" value="UniProtKB-KW"/>
</dbReference>
<keyword evidence="7 11" id="KW-0547">Nucleotide-binding</keyword>
<dbReference type="OrthoDB" id="432447at2759"/>
<keyword evidence="6 11" id="KW-0660">Purine salvage</keyword>
<dbReference type="VEuPathDB" id="FungiDB:MAPG_02608"/>
<proteinExistence type="inferred from homology"/>
<evidence type="ECO:0000256" key="5">
    <source>
        <dbReference type="ARBA" id="ARBA00022679"/>
    </source>
</evidence>
<evidence type="ECO:0000256" key="11">
    <source>
        <dbReference type="RuleBase" id="RU368116"/>
    </source>
</evidence>
<evidence type="ECO:0000256" key="7">
    <source>
        <dbReference type="ARBA" id="ARBA00022741"/>
    </source>
</evidence>
<comment type="function">
    <text evidence="11">ATP dependent phosphorylation of adenosine and other related nucleoside analogs to monophosphate derivatives.</text>
</comment>
<evidence type="ECO:0000256" key="2">
    <source>
        <dbReference type="ARBA" id="ARBA00004801"/>
    </source>
</evidence>
<dbReference type="EC" id="2.7.1.20" evidence="4 11"/>
<dbReference type="GO" id="GO:0005634">
    <property type="term" value="C:nucleus"/>
    <property type="evidence" value="ECO:0007669"/>
    <property type="project" value="TreeGrafter"/>
</dbReference>
<evidence type="ECO:0000256" key="10">
    <source>
        <dbReference type="ARBA" id="ARBA00022842"/>
    </source>
</evidence>
<protein>
    <recommendedName>
        <fullName evidence="4 11">Adenosine kinase</fullName>
        <shortName evidence="11">AK</shortName>
        <ecNumber evidence="4 11">2.7.1.20</ecNumber>
    </recommendedName>
    <alternativeName>
        <fullName evidence="11">Adenosine 5'-phosphotransferase</fullName>
    </alternativeName>
</protein>
<dbReference type="InterPro" id="IPR001805">
    <property type="entry name" value="Adenokinase"/>
</dbReference>
<reference evidence="12" key="1">
    <citation type="submission" date="2010-05" db="EMBL/GenBank/DDBJ databases">
        <title>The Genome Sequence of Magnaporthe poae strain ATCC 64411.</title>
        <authorList>
            <consortium name="The Broad Institute Genome Sequencing Platform"/>
            <consortium name="Broad Institute Genome Sequencing Center for Infectious Disease"/>
            <person name="Ma L.-J."/>
            <person name="Dead R."/>
            <person name="Young S."/>
            <person name="Zeng Q."/>
            <person name="Koehrsen M."/>
            <person name="Alvarado L."/>
            <person name="Berlin A."/>
            <person name="Chapman S.B."/>
            <person name="Chen Z."/>
            <person name="Freedman E."/>
            <person name="Gellesch M."/>
            <person name="Goldberg J."/>
            <person name="Griggs A."/>
            <person name="Gujja S."/>
            <person name="Heilman E.R."/>
            <person name="Heiman D."/>
            <person name="Hepburn T."/>
            <person name="Howarth C."/>
            <person name="Jen D."/>
            <person name="Larson L."/>
            <person name="Mehta T."/>
            <person name="Neiman D."/>
            <person name="Pearson M."/>
            <person name="Roberts A."/>
            <person name="Saif S."/>
            <person name="Shea T."/>
            <person name="Shenoy N."/>
            <person name="Sisk P."/>
            <person name="Stolte C."/>
            <person name="Sykes S."/>
            <person name="Walk T."/>
            <person name="White J."/>
            <person name="Yandava C."/>
            <person name="Haas B."/>
            <person name="Nusbaum C."/>
            <person name="Birren B."/>
        </authorList>
    </citation>
    <scope>NUCLEOTIDE SEQUENCE</scope>
    <source>
        <strain evidence="12">ATCC 64411</strain>
    </source>
</reference>
<dbReference type="GO" id="GO:0005524">
    <property type="term" value="F:ATP binding"/>
    <property type="evidence" value="ECO:0007669"/>
    <property type="project" value="UniProtKB-UniRule"/>
</dbReference>
<dbReference type="PANTHER" id="PTHR45769">
    <property type="entry name" value="ADENOSINE KINASE"/>
    <property type="match status" value="1"/>
</dbReference>
<name>A0A0H2TPS5_MAGP6</name>
<keyword evidence="5 11" id="KW-0808">Transferase</keyword>
<evidence type="ECO:0000256" key="3">
    <source>
        <dbReference type="ARBA" id="ARBA00010688"/>
    </source>
</evidence>
<dbReference type="AlphaFoldDB" id="A0A0H2TPS5"/>
<dbReference type="UniPathway" id="UPA00588">
    <property type="reaction ID" value="UER00659"/>
</dbReference>
<comment type="similarity">
    <text evidence="3 11">Belongs to the carbohydrate kinase PfkB family.</text>
</comment>
<keyword evidence="8 11" id="KW-0418">Kinase</keyword>
<evidence type="ECO:0000256" key="1">
    <source>
        <dbReference type="ARBA" id="ARBA00001946"/>
    </source>
</evidence>
<evidence type="ECO:0000256" key="9">
    <source>
        <dbReference type="ARBA" id="ARBA00022840"/>
    </source>
</evidence>
<organism evidence="12">
    <name type="scientific">Magnaporthiopsis poae (strain ATCC 64411 / 73-15)</name>
    <name type="common">Kentucky bluegrass fungus</name>
    <name type="synonym">Magnaporthe poae</name>
    <dbReference type="NCBI Taxonomy" id="644358"/>
    <lineage>
        <taxon>Eukaryota</taxon>
        <taxon>Fungi</taxon>
        <taxon>Dikarya</taxon>
        <taxon>Ascomycota</taxon>
        <taxon>Pezizomycotina</taxon>
        <taxon>Sordariomycetes</taxon>
        <taxon>Sordariomycetidae</taxon>
        <taxon>Magnaporthales</taxon>
        <taxon>Magnaporthaceae</taxon>
        <taxon>Magnaporthiopsis</taxon>
    </lineage>
</organism>
<dbReference type="GO" id="GO:0044209">
    <property type="term" value="P:AMP salvage"/>
    <property type="evidence" value="ECO:0007669"/>
    <property type="project" value="UniProtKB-UniRule"/>
</dbReference>
<dbReference type="SUPFAM" id="SSF53613">
    <property type="entry name" value="Ribokinase-like"/>
    <property type="match status" value="1"/>
</dbReference>
<dbReference type="GO" id="GO:0006144">
    <property type="term" value="P:purine nucleobase metabolic process"/>
    <property type="evidence" value="ECO:0007669"/>
    <property type="project" value="TreeGrafter"/>
</dbReference>
<dbReference type="GO" id="GO:0004001">
    <property type="term" value="F:adenosine kinase activity"/>
    <property type="evidence" value="ECO:0007669"/>
    <property type="project" value="UniProtKB-UniRule"/>
</dbReference>